<dbReference type="Proteomes" id="UP000009236">
    <property type="component" value="Chromosome"/>
</dbReference>
<proteinExistence type="predicted"/>
<evidence type="ECO:0000313" key="1">
    <source>
        <dbReference type="EMBL" id="AEG43662.1"/>
    </source>
</evidence>
<dbReference type="HOGENOM" id="CLU_1377205_0_0_11"/>
<organism evidence="2">
    <name type="scientific">Isoptericola variabilis (strain 225)</name>
    <dbReference type="NCBI Taxonomy" id="743718"/>
    <lineage>
        <taxon>Bacteria</taxon>
        <taxon>Bacillati</taxon>
        <taxon>Actinomycetota</taxon>
        <taxon>Actinomycetes</taxon>
        <taxon>Micrococcales</taxon>
        <taxon>Promicromonosporaceae</taxon>
        <taxon>Isoptericola</taxon>
    </lineage>
</organism>
<dbReference type="STRING" id="743718.Isova_0878"/>
<reference evidence="1 2" key="1">
    <citation type="submission" date="2011-05" db="EMBL/GenBank/DDBJ databases">
        <title>Complete sequence of Isoptericola variabilis 225.</title>
        <authorList>
            <consortium name="US DOE Joint Genome Institute"/>
            <person name="Lucas S."/>
            <person name="Han J."/>
            <person name="Lapidus A."/>
            <person name="Cheng J.-F."/>
            <person name="Goodwin L."/>
            <person name="Pitluck S."/>
            <person name="Peters L."/>
            <person name="Mikhailova N."/>
            <person name="Zeytun A."/>
            <person name="Han C."/>
            <person name="Tapia R."/>
            <person name="Land M."/>
            <person name="Hauser L."/>
            <person name="Kyrpides N."/>
            <person name="Ivanova N."/>
            <person name="Pagani I."/>
            <person name="Siebers A."/>
            <person name="Allgaier M."/>
            <person name="Thelen M."/>
            <person name="Hugenholtz P."/>
            <person name="Gladden J."/>
            <person name="Woyke T."/>
        </authorList>
    </citation>
    <scope>NUCLEOTIDE SEQUENCE [LARGE SCALE GENOMIC DNA]</scope>
    <source>
        <strain evidence="2">225</strain>
    </source>
</reference>
<dbReference type="KEGG" id="iva:Isova_0878"/>
<evidence type="ECO:0000313" key="2">
    <source>
        <dbReference type="Proteomes" id="UP000009236"/>
    </source>
</evidence>
<protein>
    <submittedName>
        <fullName evidence="1">Uncharacterized protein</fullName>
    </submittedName>
</protein>
<dbReference type="eggNOG" id="ENOG502ZNVR">
    <property type="taxonomic scope" value="Bacteria"/>
</dbReference>
<dbReference type="EMBL" id="CP002810">
    <property type="protein sequence ID" value="AEG43662.1"/>
    <property type="molecule type" value="Genomic_DNA"/>
</dbReference>
<accession>F6FPE9</accession>
<dbReference type="AlphaFoldDB" id="F6FPE9"/>
<dbReference type="RefSeq" id="WP_013838054.1">
    <property type="nucleotide sequence ID" value="NC_015588.1"/>
</dbReference>
<sequence>MSTPFLAELLEVPPYDRLTGIRLSRPEPAYTDAGGALTLDLLSLPEDHEADVDGSLVDRFLPYGLGGFHGRADDGSEWIVIAQYGPPKDQGFGAVRSTQPWGRREASAPEPGLETRWSLARALRLAGVPRFPRATVALDRRSLVEPFPDPDVVADWSVDQLYRALLAELCGMPLDVIVQLTPLGCGFPNDAHECQGDVTRDVFSRWSAPRA</sequence>
<keyword evidence="2" id="KW-1185">Reference proteome</keyword>
<gene>
    <name evidence="1" type="ordered locus">Isova_0878</name>
</gene>
<name>F6FPE9_ISOV2</name>